<name>A0A0F9ARW2_9ZZZZ</name>
<protein>
    <submittedName>
        <fullName evidence="1">Uncharacterized protein</fullName>
    </submittedName>
</protein>
<accession>A0A0F9ARW2</accession>
<sequence>MKIFIRCLFLLFAFNLVAYQKVQVVPVDQSKQSENVRIYIVYPEENQMDKSNEVWVQLRLRGYPLGNISNNERAKEIANSKLGQSIHVIVDNNPYFARSGPSLSPFDEEGNYYESMYRFKVPYSLSQGEHFLRVFPAKSYGESLKEKGCFAATNFYVQNKRVSRKMNLSGPYLTYNEPSGFLNIKDKEPVLLDFYLTNVSLSEDGYFVRLTIDNKIKRKLTKWIPYFIYGLGKGKHTIRLELMDKNIEKVPGFFNDTTRSFTIN</sequence>
<reference evidence="1" key="1">
    <citation type="journal article" date="2015" name="Nature">
        <title>Complex archaea that bridge the gap between prokaryotes and eukaryotes.</title>
        <authorList>
            <person name="Spang A."/>
            <person name="Saw J.H."/>
            <person name="Jorgensen S.L."/>
            <person name="Zaremba-Niedzwiedzka K."/>
            <person name="Martijn J."/>
            <person name="Lind A.E."/>
            <person name="van Eijk R."/>
            <person name="Schleper C."/>
            <person name="Guy L."/>
            <person name="Ettema T.J."/>
        </authorList>
    </citation>
    <scope>NUCLEOTIDE SEQUENCE</scope>
</reference>
<dbReference type="EMBL" id="LAZR01053231">
    <property type="protein sequence ID" value="KKK81194.1"/>
    <property type="molecule type" value="Genomic_DNA"/>
</dbReference>
<evidence type="ECO:0000313" key="1">
    <source>
        <dbReference type="EMBL" id="KKK81194.1"/>
    </source>
</evidence>
<dbReference type="AlphaFoldDB" id="A0A0F9ARW2"/>
<comment type="caution">
    <text evidence="1">The sequence shown here is derived from an EMBL/GenBank/DDBJ whole genome shotgun (WGS) entry which is preliminary data.</text>
</comment>
<proteinExistence type="predicted"/>
<gene>
    <name evidence="1" type="ORF">LCGC14_2815940</name>
</gene>
<organism evidence="1">
    <name type="scientific">marine sediment metagenome</name>
    <dbReference type="NCBI Taxonomy" id="412755"/>
    <lineage>
        <taxon>unclassified sequences</taxon>
        <taxon>metagenomes</taxon>
        <taxon>ecological metagenomes</taxon>
    </lineage>
</organism>